<accession>A0A7S3L7E6</accession>
<evidence type="ECO:0000256" key="9">
    <source>
        <dbReference type="ARBA" id="ARBA00023180"/>
    </source>
</evidence>
<reference evidence="11" key="1">
    <citation type="submission" date="2021-01" db="EMBL/GenBank/DDBJ databases">
        <authorList>
            <person name="Corre E."/>
            <person name="Pelletier E."/>
            <person name="Niang G."/>
            <person name="Scheremetjew M."/>
            <person name="Finn R."/>
            <person name="Kale V."/>
            <person name="Holt S."/>
            <person name="Cochrane G."/>
            <person name="Meng A."/>
            <person name="Brown T."/>
            <person name="Cohen L."/>
        </authorList>
    </citation>
    <scope>NUCLEOTIDE SEQUENCE</scope>
    <source>
        <strain evidence="11">CCMP127</strain>
    </source>
</reference>
<evidence type="ECO:0000256" key="1">
    <source>
        <dbReference type="ARBA" id="ARBA00004323"/>
    </source>
</evidence>
<keyword evidence="4 10" id="KW-0812">Transmembrane</keyword>
<name>A0A7S3L7E6_9STRA</name>
<dbReference type="GO" id="GO:0009247">
    <property type="term" value="P:glycolipid biosynthetic process"/>
    <property type="evidence" value="ECO:0007669"/>
    <property type="project" value="InterPro"/>
</dbReference>
<dbReference type="PANTHER" id="PTHR14647">
    <property type="entry name" value="GALACTOSE-3-O-SULFOTRANSFERASE"/>
    <property type="match status" value="1"/>
</dbReference>
<dbReference type="InterPro" id="IPR009729">
    <property type="entry name" value="Gal-3-0_sulfotransfrase"/>
</dbReference>
<proteinExistence type="inferred from homology"/>
<gene>
    <name evidence="11" type="ORF">ACOF00016_LOCUS11670</name>
</gene>
<dbReference type="AlphaFoldDB" id="A0A7S3L7E6"/>
<keyword evidence="8 10" id="KW-0472">Membrane</keyword>
<keyword evidence="5" id="KW-0735">Signal-anchor</keyword>
<keyword evidence="3" id="KW-0808">Transferase</keyword>
<evidence type="ECO:0000313" key="11">
    <source>
        <dbReference type="EMBL" id="CAE0414427.1"/>
    </source>
</evidence>
<evidence type="ECO:0000256" key="5">
    <source>
        <dbReference type="ARBA" id="ARBA00022968"/>
    </source>
</evidence>
<keyword evidence="6 10" id="KW-1133">Transmembrane helix</keyword>
<organism evidence="11">
    <name type="scientific">Amphora coffeiformis</name>
    <dbReference type="NCBI Taxonomy" id="265554"/>
    <lineage>
        <taxon>Eukaryota</taxon>
        <taxon>Sar</taxon>
        <taxon>Stramenopiles</taxon>
        <taxon>Ochrophyta</taxon>
        <taxon>Bacillariophyta</taxon>
        <taxon>Bacillariophyceae</taxon>
        <taxon>Bacillariophycidae</taxon>
        <taxon>Thalassiophysales</taxon>
        <taxon>Catenulaceae</taxon>
        <taxon>Amphora</taxon>
    </lineage>
</organism>
<dbReference type="EMBL" id="HBIM01014639">
    <property type="protein sequence ID" value="CAE0414427.1"/>
    <property type="molecule type" value="Transcribed_RNA"/>
</dbReference>
<dbReference type="GO" id="GO:0000139">
    <property type="term" value="C:Golgi membrane"/>
    <property type="evidence" value="ECO:0007669"/>
    <property type="project" value="UniProtKB-SubCell"/>
</dbReference>
<dbReference type="PANTHER" id="PTHR14647:SF87">
    <property type="entry name" value="PUTATIVE-RELATED"/>
    <property type="match status" value="1"/>
</dbReference>
<sequence>MRQRDQTRSSVAFLQRKLKLYYVASGFIFIFFLFNSASLYKASRSSVGDAHEKSEDRPLICYSDTCIEAQAAKLARVWTPRPLHHWCLSSSENESAETNDDNVTTGLWLIKVPKSASSTVAGLVLRIAELHRCSMRWQHAKAVDVLSAPHNRSQTFSIAPIRHPHARTLSSVYYHTVSLRSRPLDGGKPADSHVIRQLDRVENNYISDYTRVSTESLDPRQTVREILQHYDFLLVVEDMEASLVVFAWLADLSLSDVLIMSSKSSGSWYATGRKCVPLIPPQVTPAVEEYWKTKGLTLHYTDRLLHAAARQSLEQTIEQGMGRALFTERLQAFRQLQAAVQDACAATMNESAPCSPTGVYQPEKAKEACYLRDFGCGHRCVNEAVQKYNLASE</sequence>
<evidence type="ECO:0000256" key="7">
    <source>
        <dbReference type="ARBA" id="ARBA00023034"/>
    </source>
</evidence>
<keyword evidence="9" id="KW-0325">Glycoprotein</keyword>
<dbReference type="InterPro" id="IPR027417">
    <property type="entry name" value="P-loop_NTPase"/>
</dbReference>
<dbReference type="Gene3D" id="3.40.50.300">
    <property type="entry name" value="P-loop containing nucleotide triphosphate hydrolases"/>
    <property type="match status" value="1"/>
</dbReference>
<feature type="transmembrane region" description="Helical" evidence="10">
    <location>
        <begin position="20"/>
        <end position="40"/>
    </location>
</feature>
<comment type="subcellular location">
    <subcellularLocation>
        <location evidence="1">Golgi apparatus membrane</location>
        <topology evidence="1">Single-pass type II membrane protein</topology>
    </subcellularLocation>
</comment>
<comment type="similarity">
    <text evidence="2">Belongs to the galactose-3-O-sulfotransferase family.</text>
</comment>
<evidence type="ECO:0000256" key="10">
    <source>
        <dbReference type="SAM" id="Phobius"/>
    </source>
</evidence>
<protein>
    <submittedName>
        <fullName evidence="11">Uncharacterized protein</fullName>
    </submittedName>
</protein>
<keyword evidence="7" id="KW-0333">Golgi apparatus</keyword>
<evidence type="ECO:0000256" key="3">
    <source>
        <dbReference type="ARBA" id="ARBA00022679"/>
    </source>
</evidence>
<dbReference type="GO" id="GO:0001733">
    <property type="term" value="F:galactosylceramide sulfotransferase activity"/>
    <property type="evidence" value="ECO:0007669"/>
    <property type="project" value="InterPro"/>
</dbReference>
<evidence type="ECO:0000256" key="2">
    <source>
        <dbReference type="ARBA" id="ARBA00008124"/>
    </source>
</evidence>
<evidence type="ECO:0000256" key="6">
    <source>
        <dbReference type="ARBA" id="ARBA00022989"/>
    </source>
</evidence>
<evidence type="ECO:0000256" key="4">
    <source>
        <dbReference type="ARBA" id="ARBA00022692"/>
    </source>
</evidence>
<evidence type="ECO:0000256" key="8">
    <source>
        <dbReference type="ARBA" id="ARBA00023136"/>
    </source>
</evidence>